<feature type="domain" description="D-glutamate N-acetyltransferase-like N-terminal" evidence="2">
    <location>
        <begin position="42"/>
        <end position="135"/>
    </location>
</feature>
<accession>A0A538TZB7</accession>
<dbReference type="Pfam" id="PF17396">
    <property type="entry name" value="DUF1611_N"/>
    <property type="match status" value="1"/>
</dbReference>
<dbReference type="Gene3D" id="3.40.50.300">
    <property type="entry name" value="P-loop containing nucleotide triphosphate hydrolases"/>
    <property type="match status" value="1"/>
</dbReference>
<evidence type="ECO:0000313" key="4">
    <source>
        <dbReference type="Proteomes" id="UP000319836"/>
    </source>
</evidence>
<dbReference type="InterPro" id="IPR027417">
    <property type="entry name" value="P-loop_NTPase"/>
</dbReference>
<dbReference type="InterPro" id="IPR035086">
    <property type="entry name" value="DgcN-like_C"/>
</dbReference>
<organism evidence="3 4">
    <name type="scientific">Eiseniibacteriota bacterium</name>
    <dbReference type="NCBI Taxonomy" id="2212470"/>
    <lineage>
        <taxon>Bacteria</taxon>
        <taxon>Candidatus Eiseniibacteriota</taxon>
    </lineage>
</organism>
<feature type="domain" description="D-glutamate N-acetyltransferase-like C-terminal" evidence="1">
    <location>
        <begin position="141"/>
        <end position="235"/>
    </location>
</feature>
<gene>
    <name evidence="3" type="ORF">E6K80_13400</name>
</gene>
<dbReference type="Gene3D" id="3.40.50.720">
    <property type="entry name" value="NAD(P)-binding Rossmann-like Domain"/>
    <property type="match status" value="1"/>
</dbReference>
<dbReference type="AlphaFoldDB" id="A0A538TZB7"/>
<feature type="non-terminal residue" evidence="3">
    <location>
        <position position="235"/>
    </location>
</feature>
<name>A0A538TZB7_UNCEI</name>
<dbReference type="SUPFAM" id="SSF52540">
    <property type="entry name" value="P-loop containing nucleoside triphosphate hydrolases"/>
    <property type="match status" value="1"/>
</dbReference>
<evidence type="ECO:0000313" key="3">
    <source>
        <dbReference type="EMBL" id="TMQ68921.1"/>
    </source>
</evidence>
<dbReference type="InterPro" id="IPR035402">
    <property type="entry name" value="DgcN-like_N"/>
</dbReference>
<dbReference type="InterPro" id="IPR011669">
    <property type="entry name" value="DgcN-like"/>
</dbReference>
<dbReference type="Pfam" id="PF07755">
    <property type="entry name" value="DUF1611"/>
    <property type="match status" value="1"/>
</dbReference>
<proteinExistence type="predicted"/>
<comment type="caution">
    <text evidence="3">The sequence shown here is derived from an EMBL/GenBank/DDBJ whole genome shotgun (WGS) entry which is preliminary data.</text>
</comment>
<evidence type="ECO:0000259" key="2">
    <source>
        <dbReference type="Pfam" id="PF17396"/>
    </source>
</evidence>
<evidence type="ECO:0000259" key="1">
    <source>
        <dbReference type="Pfam" id="PF07755"/>
    </source>
</evidence>
<dbReference type="Proteomes" id="UP000319836">
    <property type="component" value="Unassembled WGS sequence"/>
</dbReference>
<sequence length="235" mass="24352">MMGRSRRLALLAEGRFTPLDAKTAVGVLRFRPDQVAAVVDATREGRTAESCVGAGGEIPVVADLDAAAERGADSLMIGVAPQGGGLPEDWRRMVRDAITRGWDVLSGLHVFLSDDPELAALAARHGARLIDARRPPTTREVAARRAAGLEALVVLTVGTDCNVGKMTTALALARGLEARGVSVAFVPTGQTGIFIADHGVAIDAVPSDFAAGAIERLVLEAASRADVVVVEGQGS</sequence>
<reference evidence="3 4" key="1">
    <citation type="journal article" date="2019" name="Nat. Microbiol.">
        <title>Mediterranean grassland soil C-N compound turnover is dependent on rainfall and depth, and is mediated by genomically divergent microorganisms.</title>
        <authorList>
            <person name="Diamond S."/>
            <person name="Andeer P.F."/>
            <person name="Li Z."/>
            <person name="Crits-Christoph A."/>
            <person name="Burstein D."/>
            <person name="Anantharaman K."/>
            <person name="Lane K.R."/>
            <person name="Thomas B.C."/>
            <person name="Pan C."/>
            <person name="Northen T.R."/>
            <person name="Banfield J.F."/>
        </authorList>
    </citation>
    <scope>NUCLEOTIDE SEQUENCE [LARGE SCALE GENOMIC DNA]</scope>
    <source>
        <strain evidence="3">WS_10</strain>
    </source>
</reference>
<dbReference type="EMBL" id="VBPA01000364">
    <property type="protein sequence ID" value="TMQ68921.1"/>
    <property type="molecule type" value="Genomic_DNA"/>
</dbReference>
<dbReference type="PANTHER" id="PTHR40690">
    <property type="entry name" value="GLL3100 PROTEIN"/>
    <property type="match status" value="1"/>
</dbReference>
<protein>
    <submittedName>
        <fullName evidence="3">DUF1611 domain-containing protein</fullName>
    </submittedName>
</protein>
<dbReference type="PANTHER" id="PTHR40690:SF1">
    <property type="entry name" value="DUF1611 DOMAIN-CONTAINING PROTEIN"/>
    <property type="match status" value="1"/>
</dbReference>